<dbReference type="AlphaFoldDB" id="A0A0D0BMV2"/>
<keyword evidence="2" id="KW-1185">Reference proteome</keyword>
<organism evidence="1 2">
    <name type="scientific">Paxillus rubicundulus Ve08.2h10</name>
    <dbReference type="NCBI Taxonomy" id="930991"/>
    <lineage>
        <taxon>Eukaryota</taxon>
        <taxon>Fungi</taxon>
        <taxon>Dikarya</taxon>
        <taxon>Basidiomycota</taxon>
        <taxon>Agaricomycotina</taxon>
        <taxon>Agaricomycetes</taxon>
        <taxon>Agaricomycetidae</taxon>
        <taxon>Boletales</taxon>
        <taxon>Paxilineae</taxon>
        <taxon>Paxillaceae</taxon>
        <taxon>Paxillus</taxon>
    </lineage>
</organism>
<protein>
    <submittedName>
        <fullName evidence="1">Uncharacterized protein</fullName>
    </submittedName>
</protein>
<accession>A0A0D0BMV2</accession>
<evidence type="ECO:0000313" key="2">
    <source>
        <dbReference type="Proteomes" id="UP000054538"/>
    </source>
</evidence>
<dbReference type="InParanoid" id="A0A0D0BMV2"/>
<dbReference type="Proteomes" id="UP000054538">
    <property type="component" value="Unassembled WGS sequence"/>
</dbReference>
<name>A0A0D0BMV2_9AGAM</name>
<dbReference type="EMBL" id="KN830302">
    <property type="protein sequence ID" value="KIK72912.1"/>
    <property type="molecule type" value="Genomic_DNA"/>
</dbReference>
<gene>
    <name evidence="1" type="ORF">PAXRUDRAFT_622447</name>
</gene>
<reference evidence="1 2" key="1">
    <citation type="submission" date="2014-04" db="EMBL/GenBank/DDBJ databases">
        <authorList>
            <consortium name="DOE Joint Genome Institute"/>
            <person name="Kuo A."/>
            <person name="Kohler A."/>
            <person name="Jargeat P."/>
            <person name="Nagy L.G."/>
            <person name="Floudas D."/>
            <person name="Copeland A."/>
            <person name="Barry K.W."/>
            <person name="Cichocki N."/>
            <person name="Veneault-Fourrey C."/>
            <person name="LaButti K."/>
            <person name="Lindquist E.A."/>
            <person name="Lipzen A."/>
            <person name="Lundell T."/>
            <person name="Morin E."/>
            <person name="Murat C."/>
            <person name="Sun H."/>
            <person name="Tunlid A."/>
            <person name="Henrissat B."/>
            <person name="Grigoriev I.V."/>
            <person name="Hibbett D.S."/>
            <person name="Martin F."/>
            <person name="Nordberg H.P."/>
            <person name="Cantor M.N."/>
            <person name="Hua S.X."/>
        </authorList>
    </citation>
    <scope>NUCLEOTIDE SEQUENCE [LARGE SCALE GENOMIC DNA]</scope>
    <source>
        <strain evidence="1 2">Ve08.2h10</strain>
    </source>
</reference>
<evidence type="ECO:0000313" key="1">
    <source>
        <dbReference type="EMBL" id="KIK72912.1"/>
    </source>
</evidence>
<dbReference type="HOGENOM" id="CLU_3069379_0_0_1"/>
<reference evidence="2" key="2">
    <citation type="submission" date="2015-01" db="EMBL/GenBank/DDBJ databases">
        <title>Evolutionary Origins and Diversification of the Mycorrhizal Mutualists.</title>
        <authorList>
            <consortium name="DOE Joint Genome Institute"/>
            <consortium name="Mycorrhizal Genomics Consortium"/>
            <person name="Kohler A."/>
            <person name="Kuo A."/>
            <person name="Nagy L.G."/>
            <person name="Floudas D."/>
            <person name="Copeland A."/>
            <person name="Barry K.W."/>
            <person name="Cichocki N."/>
            <person name="Veneault-Fourrey C."/>
            <person name="LaButti K."/>
            <person name="Lindquist E.A."/>
            <person name="Lipzen A."/>
            <person name="Lundell T."/>
            <person name="Morin E."/>
            <person name="Murat C."/>
            <person name="Riley R."/>
            <person name="Ohm R."/>
            <person name="Sun H."/>
            <person name="Tunlid A."/>
            <person name="Henrissat B."/>
            <person name="Grigoriev I.V."/>
            <person name="Hibbett D.S."/>
            <person name="Martin F."/>
        </authorList>
    </citation>
    <scope>NUCLEOTIDE SEQUENCE [LARGE SCALE GENOMIC DNA]</scope>
    <source>
        <strain evidence="2">Ve08.2h10</strain>
    </source>
</reference>
<proteinExistence type="predicted"/>
<sequence length="53" mass="6317">MTAHRLHCYTPQPTPIYPLGRHLHLCGLGQCLLHHDMRHFDIVRSTYFYIKID</sequence>